<feature type="region of interest" description="Disordered" evidence="1">
    <location>
        <begin position="16"/>
        <end position="49"/>
    </location>
</feature>
<reference evidence="2 3" key="1">
    <citation type="journal article" date="2023" name="G3 (Bethesda)">
        <title>A chromosome-length genome assembly and annotation of blackberry (Rubus argutus, cv. 'Hillquist').</title>
        <authorList>
            <person name="Bruna T."/>
            <person name="Aryal R."/>
            <person name="Dudchenko O."/>
            <person name="Sargent D.J."/>
            <person name="Mead D."/>
            <person name="Buti M."/>
            <person name="Cavallini A."/>
            <person name="Hytonen T."/>
            <person name="Andres J."/>
            <person name="Pham M."/>
            <person name="Weisz D."/>
            <person name="Mascagni F."/>
            <person name="Usai G."/>
            <person name="Natali L."/>
            <person name="Bassil N."/>
            <person name="Fernandez G.E."/>
            <person name="Lomsadze A."/>
            <person name="Armour M."/>
            <person name="Olukolu B."/>
            <person name="Poorten T."/>
            <person name="Britton C."/>
            <person name="Davik J."/>
            <person name="Ashrafi H."/>
            <person name="Aiden E.L."/>
            <person name="Borodovsky M."/>
            <person name="Worthington M."/>
        </authorList>
    </citation>
    <scope>NUCLEOTIDE SEQUENCE [LARGE SCALE GENOMIC DNA]</scope>
    <source>
        <strain evidence="2">PI 553951</strain>
    </source>
</reference>
<evidence type="ECO:0000256" key="1">
    <source>
        <dbReference type="SAM" id="MobiDB-lite"/>
    </source>
</evidence>
<dbReference type="AlphaFoldDB" id="A0AAW1Y3A0"/>
<keyword evidence="3" id="KW-1185">Reference proteome</keyword>
<dbReference type="EMBL" id="JBEDUW010000002">
    <property type="protein sequence ID" value="KAK9943233.1"/>
    <property type="molecule type" value="Genomic_DNA"/>
</dbReference>
<evidence type="ECO:0000313" key="2">
    <source>
        <dbReference type="EMBL" id="KAK9943233.1"/>
    </source>
</evidence>
<protein>
    <submittedName>
        <fullName evidence="2">Uncharacterized protein</fullName>
    </submittedName>
</protein>
<evidence type="ECO:0000313" key="3">
    <source>
        <dbReference type="Proteomes" id="UP001457282"/>
    </source>
</evidence>
<name>A0AAW1Y3A0_RUBAR</name>
<sequence length="85" mass="9724">MSPAVPLAVAAAHRCRHEPKPVSIPAQPLRRRRLADLPAPPSRRRRKLWRRRRNPSLFCRQFQSLAVVSSSAAINFSNKNEMKQS</sequence>
<comment type="caution">
    <text evidence="2">The sequence shown here is derived from an EMBL/GenBank/DDBJ whole genome shotgun (WGS) entry which is preliminary data.</text>
</comment>
<proteinExistence type="predicted"/>
<gene>
    <name evidence="2" type="ORF">M0R45_008848</name>
</gene>
<organism evidence="2 3">
    <name type="scientific">Rubus argutus</name>
    <name type="common">Southern blackberry</name>
    <dbReference type="NCBI Taxonomy" id="59490"/>
    <lineage>
        <taxon>Eukaryota</taxon>
        <taxon>Viridiplantae</taxon>
        <taxon>Streptophyta</taxon>
        <taxon>Embryophyta</taxon>
        <taxon>Tracheophyta</taxon>
        <taxon>Spermatophyta</taxon>
        <taxon>Magnoliopsida</taxon>
        <taxon>eudicotyledons</taxon>
        <taxon>Gunneridae</taxon>
        <taxon>Pentapetalae</taxon>
        <taxon>rosids</taxon>
        <taxon>fabids</taxon>
        <taxon>Rosales</taxon>
        <taxon>Rosaceae</taxon>
        <taxon>Rosoideae</taxon>
        <taxon>Rosoideae incertae sedis</taxon>
        <taxon>Rubus</taxon>
    </lineage>
</organism>
<accession>A0AAW1Y3A0</accession>
<dbReference type="Proteomes" id="UP001457282">
    <property type="component" value="Unassembled WGS sequence"/>
</dbReference>